<gene>
    <name evidence="3" type="ORF">CSW57_03845</name>
</gene>
<proteinExistence type="predicted"/>
<evidence type="ECO:0000256" key="1">
    <source>
        <dbReference type="SAM" id="MobiDB-lite"/>
    </source>
</evidence>
<evidence type="ECO:0000313" key="4">
    <source>
        <dbReference type="Proteomes" id="UP000225108"/>
    </source>
</evidence>
<accession>A0A2G3PRL3</accession>
<feature type="region of interest" description="Disordered" evidence="1">
    <location>
        <begin position="652"/>
        <end position="682"/>
    </location>
</feature>
<dbReference type="EMBL" id="PEBD01000004">
    <property type="protein sequence ID" value="PHV68373.1"/>
    <property type="molecule type" value="Genomic_DNA"/>
</dbReference>
<organism evidence="3 4">
    <name type="scientific">Williamsia marianensis</name>
    <dbReference type="NCBI Taxonomy" id="85044"/>
    <lineage>
        <taxon>Bacteria</taxon>
        <taxon>Bacillati</taxon>
        <taxon>Actinomycetota</taxon>
        <taxon>Actinomycetes</taxon>
        <taxon>Mycobacteriales</taxon>
        <taxon>Nocardiaceae</taxon>
        <taxon>Williamsia</taxon>
    </lineage>
</organism>
<feature type="domain" description="Helicase XPB/Ssl2 N-terminal" evidence="2">
    <location>
        <begin position="498"/>
        <end position="619"/>
    </location>
</feature>
<reference evidence="3 4" key="1">
    <citation type="submission" date="2017-10" db="EMBL/GenBank/DDBJ databases">
        <title>The draft genome sequence of Williamsia sp. BULT 1.1 isolated from the semi-arid grassland soils from South Africa.</title>
        <authorList>
            <person name="Kabwe M.H."/>
            <person name="Govender N."/>
            <person name="Mutseka Lunga P."/>
            <person name="Vikram S."/>
            <person name="Makhalanyane T.P."/>
        </authorList>
    </citation>
    <scope>NUCLEOTIDE SEQUENCE [LARGE SCALE GENOMIC DNA]</scope>
    <source>
        <strain evidence="3 4">BULT 1.1</strain>
    </source>
</reference>
<protein>
    <recommendedName>
        <fullName evidence="2">Helicase XPB/Ssl2 N-terminal domain-containing protein</fullName>
    </recommendedName>
</protein>
<dbReference type="InterPro" id="IPR032830">
    <property type="entry name" value="XPB/Ssl2_N"/>
</dbReference>
<feature type="region of interest" description="Disordered" evidence="1">
    <location>
        <begin position="180"/>
        <end position="200"/>
    </location>
</feature>
<evidence type="ECO:0000259" key="2">
    <source>
        <dbReference type="Pfam" id="PF13625"/>
    </source>
</evidence>
<dbReference type="Proteomes" id="UP000225108">
    <property type="component" value="Unassembled WGS sequence"/>
</dbReference>
<dbReference type="AlphaFoldDB" id="A0A2G3PRL3"/>
<name>A0A2G3PRL3_WILMA</name>
<dbReference type="Pfam" id="PF13625">
    <property type="entry name" value="Helicase_C_3"/>
    <property type="match status" value="1"/>
</dbReference>
<comment type="caution">
    <text evidence="3">The sequence shown here is derived from an EMBL/GenBank/DDBJ whole genome shotgun (WGS) entry which is preliminary data.</text>
</comment>
<dbReference type="RefSeq" id="WP_099381505.1">
    <property type="nucleotide sequence ID" value="NZ_PEBD01000004.1"/>
</dbReference>
<sequence length="785" mass="82469">MSGPHIIYWMSPDQPISLADDLARRDDDQLLDLLQSRPDLASPPPPGVEVLAQRAMSAASINRCGEDLDLLAVAVLETIAALGSRSDQTRGLSPVSTDAIVEALSERAAPDAIRARIDNLVDLALLWGPPDALVTGPHMAAAWPWRSRLATAPVNALSLAEIRAKIDALGDRERDLLSTLASGPGLGRTRDAGLGPESDRPVPRLVHQGLLLVVDEQTVELPVVIGQLIRGEDPAEPFELRPPELSGGGGRKVGLAEVDAAAGGEALEFLRHSADAIETLGAHPAAVLRAGGMGVREIRRLAKALSVDEKRVGLVIEVLAGLRLIDSGFPVPDPSDGLEPSWAPTTSVDSWSHQAPERRWFSIASGWLDLHRRPWQIGGRTPDGTLIGALVGAMPEGAARAERLLVLQALAEAKPGADVTPVALGRHIAWRHPRWLRRMPQSTIIETLAEAQSLGLVAHGALTSAGRELIATGTPDEVEAATVAAMAKSIPAPIDFFLAQADLTVTAPGPLTPELAADLALVADLESGGAASVYRVSESSVRRALDAGRTGTELMTLFTSHSKTPVPQSLSYLIDDVARKHGQLRVGVASTFIRCEDPTTLAAVLNSPVAEQLSLRALAPTVAVCDDPIIDVLDILRAGGFAPAGEDSAGELVDLRTRGARLPTPRERRASARKPSLSSPARDRLAAVVGHMRSQDAANAATLTAAGAGGSSVTGGGLPATALLQTALANKQSVRLGYVNAEGFASKHVVVPRMIGAGQVIALDPGSNDEHRFSLHRITSVEIVD</sequence>
<evidence type="ECO:0000313" key="3">
    <source>
        <dbReference type="EMBL" id="PHV68373.1"/>
    </source>
</evidence>